<protein>
    <recommendedName>
        <fullName evidence="2">threonine--tRNA ligase</fullName>
        <ecNumber evidence="2">6.1.1.3</ecNumber>
    </recommendedName>
    <alternativeName>
        <fullName evidence="10">Threonyl-tRNA synthetase</fullName>
    </alternativeName>
</protein>
<evidence type="ECO:0000256" key="9">
    <source>
        <dbReference type="ARBA" id="ARBA00023146"/>
    </source>
</evidence>
<comment type="similarity">
    <text evidence="1">Belongs to the class-II aminoacyl-tRNA synthetase family.</text>
</comment>
<dbReference type="GO" id="GO:0005524">
    <property type="term" value="F:ATP binding"/>
    <property type="evidence" value="ECO:0007669"/>
    <property type="project" value="UniProtKB-KW"/>
</dbReference>
<keyword evidence="5" id="KW-0547">Nucleotide-binding</keyword>
<feature type="non-terminal residue" evidence="14">
    <location>
        <position position="1"/>
    </location>
</feature>
<dbReference type="SUPFAM" id="SSF81271">
    <property type="entry name" value="TGS-like"/>
    <property type="match status" value="1"/>
</dbReference>
<evidence type="ECO:0000256" key="3">
    <source>
        <dbReference type="ARBA" id="ARBA00022598"/>
    </source>
</evidence>
<keyword evidence="9" id="KW-0030">Aminoacyl-tRNA synthetase</keyword>
<dbReference type="InterPro" id="IPR012676">
    <property type="entry name" value="TGS-like"/>
</dbReference>
<dbReference type="CDD" id="cd01667">
    <property type="entry name" value="TGS_ThrRS"/>
    <property type="match status" value="1"/>
</dbReference>
<evidence type="ECO:0000256" key="11">
    <source>
        <dbReference type="ARBA" id="ARBA00049515"/>
    </source>
</evidence>
<accession>X1B0T9</accession>
<dbReference type="InterPro" id="IPR012675">
    <property type="entry name" value="Beta-grasp_dom_sf"/>
</dbReference>
<dbReference type="Gene3D" id="3.10.20.30">
    <property type="match status" value="1"/>
</dbReference>
<comment type="catalytic activity">
    <reaction evidence="11">
        <text>tRNA(Thr) + L-threonine + ATP = L-threonyl-tRNA(Thr) + AMP + diphosphate + H(+)</text>
        <dbReference type="Rhea" id="RHEA:24624"/>
        <dbReference type="Rhea" id="RHEA-COMP:9670"/>
        <dbReference type="Rhea" id="RHEA-COMP:9704"/>
        <dbReference type="ChEBI" id="CHEBI:15378"/>
        <dbReference type="ChEBI" id="CHEBI:30616"/>
        <dbReference type="ChEBI" id="CHEBI:33019"/>
        <dbReference type="ChEBI" id="CHEBI:57926"/>
        <dbReference type="ChEBI" id="CHEBI:78442"/>
        <dbReference type="ChEBI" id="CHEBI:78534"/>
        <dbReference type="ChEBI" id="CHEBI:456215"/>
        <dbReference type="EC" id="6.1.1.3"/>
    </reaction>
</comment>
<comment type="caution">
    <text evidence="14">The sequence shown here is derived from an EMBL/GenBank/DDBJ whole genome shotgun (WGS) entry which is preliminary data.</text>
</comment>
<dbReference type="InterPro" id="IPR004095">
    <property type="entry name" value="TGS"/>
</dbReference>
<dbReference type="SMART" id="SM00863">
    <property type="entry name" value="tRNA_SAD"/>
    <property type="match status" value="1"/>
</dbReference>
<evidence type="ECO:0000256" key="4">
    <source>
        <dbReference type="ARBA" id="ARBA00022723"/>
    </source>
</evidence>
<dbReference type="PANTHER" id="PTHR11451">
    <property type="entry name" value="THREONINE-TRNA LIGASE"/>
    <property type="match status" value="1"/>
</dbReference>
<evidence type="ECO:0000256" key="7">
    <source>
        <dbReference type="ARBA" id="ARBA00022840"/>
    </source>
</evidence>
<evidence type="ECO:0000256" key="5">
    <source>
        <dbReference type="ARBA" id="ARBA00022741"/>
    </source>
</evidence>
<dbReference type="FunFam" id="3.30.54.20:FF:000002">
    <property type="entry name" value="Threonine--tRNA ligase"/>
    <property type="match status" value="1"/>
</dbReference>
<dbReference type="FunFam" id="3.30.980.10:FF:000005">
    <property type="entry name" value="Threonyl-tRNA synthetase, mitochondrial"/>
    <property type="match status" value="1"/>
</dbReference>
<dbReference type="Gene3D" id="3.30.930.10">
    <property type="entry name" value="Bira Bifunctional Protein, Domain 2"/>
    <property type="match status" value="1"/>
</dbReference>
<dbReference type="SUPFAM" id="SSF55681">
    <property type="entry name" value="Class II aaRS and biotin synthetases"/>
    <property type="match status" value="1"/>
</dbReference>
<dbReference type="SUPFAM" id="SSF55186">
    <property type="entry name" value="ThrRS/AlaRS common domain"/>
    <property type="match status" value="1"/>
</dbReference>
<feature type="domain" description="Aminoacyl-transfer RNA synthetases class-II family profile" evidence="12">
    <location>
        <begin position="256"/>
        <end position="328"/>
    </location>
</feature>
<dbReference type="AlphaFoldDB" id="X1B0T9"/>
<keyword evidence="6" id="KW-0862">Zinc</keyword>
<keyword evidence="3" id="KW-0436">Ligase</keyword>
<evidence type="ECO:0000256" key="2">
    <source>
        <dbReference type="ARBA" id="ARBA00013163"/>
    </source>
</evidence>
<evidence type="ECO:0000259" key="13">
    <source>
        <dbReference type="PROSITE" id="PS51880"/>
    </source>
</evidence>
<evidence type="ECO:0000256" key="8">
    <source>
        <dbReference type="ARBA" id="ARBA00022917"/>
    </source>
</evidence>
<dbReference type="InterPro" id="IPR045864">
    <property type="entry name" value="aa-tRNA-synth_II/BPL/LPL"/>
</dbReference>
<evidence type="ECO:0000256" key="10">
    <source>
        <dbReference type="ARBA" id="ARBA00031900"/>
    </source>
</evidence>
<dbReference type="PROSITE" id="PS50862">
    <property type="entry name" value="AA_TRNA_LIGASE_II"/>
    <property type="match status" value="1"/>
</dbReference>
<evidence type="ECO:0000256" key="6">
    <source>
        <dbReference type="ARBA" id="ARBA00022833"/>
    </source>
</evidence>
<keyword evidence="7" id="KW-0067">ATP-binding</keyword>
<dbReference type="PROSITE" id="PS51880">
    <property type="entry name" value="TGS"/>
    <property type="match status" value="1"/>
</dbReference>
<dbReference type="PANTHER" id="PTHR11451:SF44">
    <property type="entry name" value="THREONINE--TRNA LIGASE, CHLOROPLASTIC_MITOCHONDRIAL 2"/>
    <property type="match status" value="1"/>
</dbReference>
<dbReference type="GO" id="GO:0006435">
    <property type="term" value="P:threonyl-tRNA aminoacylation"/>
    <property type="evidence" value="ECO:0007669"/>
    <property type="project" value="TreeGrafter"/>
</dbReference>
<dbReference type="Pfam" id="PF07973">
    <property type="entry name" value="tRNA_SAD"/>
    <property type="match status" value="1"/>
</dbReference>
<dbReference type="InterPro" id="IPR018163">
    <property type="entry name" value="Thr/Ala-tRNA-synth_IIc_edit"/>
</dbReference>
<evidence type="ECO:0000259" key="12">
    <source>
        <dbReference type="PROSITE" id="PS50862"/>
    </source>
</evidence>
<feature type="non-terminal residue" evidence="14">
    <location>
        <position position="328"/>
    </location>
</feature>
<dbReference type="GO" id="GO:0046872">
    <property type="term" value="F:metal ion binding"/>
    <property type="evidence" value="ECO:0007669"/>
    <property type="project" value="UniProtKB-KW"/>
</dbReference>
<name>X1B0T9_9ZZZZ</name>
<reference evidence="14" key="1">
    <citation type="journal article" date="2014" name="Front. Microbiol.">
        <title>High frequency of phylogenetically diverse reductive dehalogenase-homologous genes in deep subseafloor sedimentary metagenomes.</title>
        <authorList>
            <person name="Kawai M."/>
            <person name="Futagami T."/>
            <person name="Toyoda A."/>
            <person name="Takaki Y."/>
            <person name="Nishi S."/>
            <person name="Hori S."/>
            <person name="Arai W."/>
            <person name="Tsubouchi T."/>
            <person name="Morono Y."/>
            <person name="Uchiyama I."/>
            <person name="Ito T."/>
            <person name="Fujiyama A."/>
            <person name="Inagaki F."/>
            <person name="Takami H."/>
        </authorList>
    </citation>
    <scope>NUCLEOTIDE SEQUENCE</scope>
    <source>
        <strain evidence="14">Expedition CK06-06</strain>
    </source>
</reference>
<proteinExistence type="inferred from homology"/>
<keyword evidence="8" id="KW-0648">Protein biosynthesis</keyword>
<feature type="domain" description="TGS" evidence="13">
    <location>
        <begin position="1"/>
        <end position="48"/>
    </location>
</feature>
<sequence length="328" mass="37662">FAKPVTVYQVAERIGAGLAKAALVGEVDGKLVDLDYVIEKNTKLRIITAKDPEALGIIRHSTAHLLAQAAKQVFPNIQVTIGPDIENGFYYDFAFERPFTPEDIEKLEQRMQELVKQDLLVTHWEVTRNEAVKLFKDMGETYKVQIVEEIPEDQKLTLYKQGDFVDLCRGPHVPSTGKLGAFKLTKLAGAYWRGDSNNEMLQRVYGTAWANKKDLQSYLDRIAQAEKRDHRKLGKVMDLFHFQEEAPGMAFWHDKGYRIYQAVIAYMRKALQDNDYQEIAAPQILDRSLWEKSGHWAKFGKSNMFTTKSENRTYVIKPMNCPGHIQIY</sequence>
<dbReference type="Pfam" id="PF02824">
    <property type="entry name" value="TGS"/>
    <property type="match status" value="1"/>
</dbReference>
<dbReference type="InterPro" id="IPR012947">
    <property type="entry name" value="tRNA_SAD"/>
</dbReference>
<dbReference type="Gene3D" id="3.30.980.10">
    <property type="entry name" value="Threonyl-trna Synthetase, Chain A, domain 2"/>
    <property type="match status" value="1"/>
</dbReference>
<dbReference type="Gene3D" id="3.30.54.20">
    <property type="match status" value="1"/>
</dbReference>
<keyword evidence="4" id="KW-0479">Metal-binding</keyword>
<organism evidence="14">
    <name type="scientific">marine sediment metagenome</name>
    <dbReference type="NCBI Taxonomy" id="412755"/>
    <lineage>
        <taxon>unclassified sequences</taxon>
        <taxon>metagenomes</taxon>
        <taxon>ecological metagenomes</taxon>
    </lineage>
</organism>
<evidence type="ECO:0000313" key="14">
    <source>
        <dbReference type="EMBL" id="GAG89354.1"/>
    </source>
</evidence>
<dbReference type="InterPro" id="IPR006195">
    <property type="entry name" value="aa-tRNA-synth_II"/>
</dbReference>
<dbReference type="EMBL" id="BART01010538">
    <property type="protein sequence ID" value="GAG89354.1"/>
    <property type="molecule type" value="Genomic_DNA"/>
</dbReference>
<gene>
    <name evidence="14" type="ORF">S01H4_22863</name>
</gene>
<evidence type="ECO:0000256" key="1">
    <source>
        <dbReference type="ARBA" id="ARBA00008226"/>
    </source>
</evidence>
<dbReference type="EC" id="6.1.1.3" evidence="2"/>
<dbReference type="GO" id="GO:0004829">
    <property type="term" value="F:threonine-tRNA ligase activity"/>
    <property type="evidence" value="ECO:0007669"/>
    <property type="project" value="UniProtKB-EC"/>
</dbReference>